<proteinExistence type="predicted"/>
<dbReference type="SUPFAM" id="SSF52540">
    <property type="entry name" value="P-loop containing nucleoside triphosphate hydrolases"/>
    <property type="match status" value="1"/>
</dbReference>
<organism evidence="1 2">
    <name type="scientific">Streptantibioticus rubrisoli</name>
    <dbReference type="NCBI Taxonomy" id="1387313"/>
    <lineage>
        <taxon>Bacteria</taxon>
        <taxon>Bacillati</taxon>
        <taxon>Actinomycetota</taxon>
        <taxon>Actinomycetes</taxon>
        <taxon>Kitasatosporales</taxon>
        <taxon>Streptomycetaceae</taxon>
        <taxon>Streptantibioticus</taxon>
    </lineage>
</organism>
<dbReference type="RefSeq" id="WP_255930527.1">
    <property type="nucleotide sequence ID" value="NZ_JANFNH010000029.1"/>
</dbReference>
<protein>
    <submittedName>
        <fullName evidence="1">Uncharacterized protein</fullName>
    </submittedName>
</protein>
<dbReference type="Proteomes" id="UP001206206">
    <property type="component" value="Unassembled WGS sequence"/>
</dbReference>
<comment type="caution">
    <text evidence="1">The sequence shown here is derived from an EMBL/GenBank/DDBJ whole genome shotgun (WGS) entry which is preliminary data.</text>
</comment>
<accession>A0ABT1PGV3</accession>
<sequence length="395" mass="45089">MKTFKVVTLGEVGAGKTVFMAAMFRRLGFERQNLDSATYYLTAADTERNQLQELWATIADPGLPWPESTTLNRVPRLNFTLNALDSAGDAQPVCMIQYIDYSGERLSRTGEEQGAAGPVQQEFRDHIREADVLLALLDGRRLRQLMRKDPQGERYLRHDVLPTLSTIAESRSDCVVHFVITKWDLLEQQNISLDLVIDELRKNKDFAAVVNRRAKRTGGAVRIIPVSSVGRGFAAIQDDDRITKVPGARPIPWNVDVPVVALLPDFYSRMLEDIRLTYERRLPRKAASLLLRGARLMPFAEAQLEEWINRYVAGEGTEKTLERTFLTGLVRWGGRRTERAAEPRRRSRRESRAAEELRRACDRMFAQIETQLTDFEHHFPDSKVRAEDAWPEDAP</sequence>
<dbReference type="EMBL" id="JANFNH010000029">
    <property type="protein sequence ID" value="MCQ4044605.1"/>
    <property type="molecule type" value="Genomic_DNA"/>
</dbReference>
<evidence type="ECO:0000313" key="2">
    <source>
        <dbReference type="Proteomes" id="UP001206206"/>
    </source>
</evidence>
<dbReference type="InterPro" id="IPR027417">
    <property type="entry name" value="P-loop_NTPase"/>
</dbReference>
<evidence type="ECO:0000313" key="1">
    <source>
        <dbReference type="EMBL" id="MCQ4044605.1"/>
    </source>
</evidence>
<reference evidence="1 2" key="1">
    <citation type="submission" date="2022-06" db="EMBL/GenBank/DDBJ databases">
        <title>Draft genome sequence of type strain Streptomyces rubrisoli DSM 42083.</title>
        <authorList>
            <person name="Duangmal K."/>
            <person name="Klaysubun C."/>
        </authorList>
    </citation>
    <scope>NUCLEOTIDE SEQUENCE [LARGE SCALE GENOMIC DNA]</scope>
    <source>
        <strain evidence="1 2">DSM 42083</strain>
    </source>
</reference>
<keyword evidence="2" id="KW-1185">Reference proteome</keyword>
<name>A0ABT1PGV3_9ACTN</name>
<dbReference type="Gene3D" id="3.40.50.300">
    <property type="entry name" value="P-loop containing nucleotide triphosphate hydrolases"/>
    <property type="match status" value="1"/>
</dbReference>
<gene>
    <name evidence="1" type="ORF">NON19_21865</name>
</gene>